<dbReference type="Proteomes" id="UP001196980">
    <property type="component" value="Unassembled WGS sequence"/>
</dbReference>
<protein>
    <submittedName>
        <fullName evidence="1">Uncharacterized protein</fullName>
    </submittedName>
</protein>
<evidence type="ECO:0000313" key="1">
    <source>
        <dbReference type="EMBL" id="MBV6339964.1"/>
    </source>
</evidence>
<dbReference type="EMBL" id="JABXWD010000001">
    <property type="protein sequence ID" value="MBV6339964.1"/>
    <property type="molecule type" value="Genomic_DNA"/>
</dbReference>
<organism evidence="1 2">
    <name type="scientific">Candidatus Magnetobacterium casense</name>
    <dbReference type="NCBI Taxonomy" id="1455061"/>
    <lineage>
        <taxon>Bacteria</taxon>
        <taxon>Pseudomonadati</taxon>
        <taxon>Nitrospirota</taxon>
        <taxon>Thermodesulfovibrionia</taxon>
        <taxon>Thermodesulfovibrionales</taxon>
        <taxon>Candidatus Magnetobacteriaceae</taxon>
        <taxon>Candidatus Magnetobacterium</taxon>
    </lineage>
</organism>
<proteinExistence type="predicted"/>
<comment type="caution">
    <text evidence="1">The sequence shown here is derived from an EMBL/GenBank/DDBJ whole genome shotgun (WGS) entry which is preliminary data.</text>
</comment>
<dbReference type="RefSeq" id="WP_218250584.1">
    <property type="nucleotide sequence ID" value="NZ_JABXWD010000001.1"/>
</dbReference>
<name>A0ABS6RTK4_9BACT</name>
<evidence type="ECO:0000313" key="2">
    <source>
        <dbReference type="Proteomes" id="UP001196980"/>
    </source>
</evidence>
<accession>A0ABS6RTK4</accession>
<keyword evidence="2" id="KW-1185">Reference proteome</keyword>
<gene>
    <name evidence="1" type="ORF">HWQ67_00035</name>
</gene>
<sequence length="82" mass="9104">MDKLSFDELKERGAGVLAPDSVALLYHQAFRDFGVQSLWNRKPSEHPTIAQALVVADALRREGNMQTRPLAVQIEDACRAAL</sequence>
<reference evidence="1 2" key="1">
    <citation type="journal article" date="2020" name="J Geophys Res Biogeosci">
        <title>Magnetotaxis as an Adaptation to Enable Bacterial Shuttling of Microbial Sulfur and Sulfur Cycling Across Aquatic Oxic#Anoxic Interfaces.</title>
        <authorList>
            <person name="Li J."/>
            <person name="Liu P."/>
            <person name="Wang J."/>
            <person name="Roberts A.P."/>
            <person name="Pan Y."/>
        </authorList>
    </citation>
    <scope>NUCLEOTIDE SEQUENCE [LARGE SCALE GENOMIC DNA]</scope>
    <source>
        <strain evidence="1 2">MYR-1_YQ</strain>
    </source>
</reference>